<dbReference type="GO" id="GO:0003677">
    <property type="term" value="F:DNA binding"/>
    <property type="evidence" value="ECO:0007669"/>
    <property type="project" value="InterPro"/>
</dbReference>
<keyword evidence="4" id="KW-0804">Transcription</keyword>
<dbReference type="InterPro" id="IPR009668">
    <property type="entry name" value="RNA_pol-assoc_fac_A49-like"/>
</dbReference>
<evidence type="ECO:0000313" key="8">
    <source>
        <dbReference type="Proteomes" id="UP000698800"/>
    </source>
</evidence>
<comment type="similarity">
    <text evidence="2">Belongs to the eukaryotic RPA49/POLR1E RNA polymerase subunit family.</text>
</comment>
<organism evidence="7 8">
    <name type="scientific">Glutinoglossum americanum</name>
    <dbReference type="NCBI Taxonomy" id="1670608"/>
    <lineage>
        <taxon>Eukaryota</taxon>
        <taxon>Fungi</taxon>
        <taxon>Dikarya</taxon>
        <taxon>Ascomycota</taxon>
        <taxon>Pezizomycotina</taxon>
        <taxon>Geoglossomycetes</taxon>
        <taxon>Geoglossales</taxon>
        <taxon>Geoglossaceae</taxon>
        <taxon>Glutinoglossum</taxon>
    </lineage>
</organism>
<protein>
    <recommendedName>
        <fullName evidence="9">DNA-directed RNA polymerase I subunit rpa49</fullName>
    </recommendedName>
</protein>
<accession>A0A9P8I225</accession>
<dbReference type="GO" id="GO:0005730">
    <property type="term" value="C:nucleolus"/>
    <property type="evidence" value="ECO:0007669"/>
    <property type="project" value="UniProtKB-SubCell"/>
</dbReference>
<comment type="caution">
    <text evidence="7">The sequence shown here is derived from an EMBL/GenBank/DDBJ whole genome shotgun (WGS) entry which is preliminary data.</text>
</comment>
<feature type="compositionally biased region" description="Basic and acidic residues" evidence="6">
    <location>
        <begin position="1"/>
        <end position="12"/>
    </location>
</feature>
<dbReference type="PANTHER" id="PTHR14440">
    <property type="entry name" value="DNA-DIRECTED RNA POLYMERASE I SUBUNIT RPA49"/>
    <property type="match status" value="1"/>
</dbReference>
<dbReference type="OrthoDB" id="532500at2759"/>
<comment type="subcellular location">
    <subcellularLocation>
        <location evidence="1">Nucleus</location>
        <location evidence="1">Nucleolus</location>
    </subcellularLocation>
</comment>
<dbReference type="Pfam" id="PF06870">
    <property type="entry name" value="RNA_pol_I_A49"/>
    <property type="match status" value="1"/>
</dbReference>
<gene>
    <name evidence="7" type="ORF">FGG08_001437</name>
</gene>
<evidence type="ECO:0000256" key="1">
    <source>
        <dbReference type="ARBA" id="ARBA00004604"/>
    </source>
</evidence>
<proteinExistence type="inferred from homology"/>
<keyword evidence="8" id="KW-1185">Reference proteome</keyword>
<dbReference type="GO" id="GO:0006351">
    <property type="term" value="P:DNA-templated transcription"/>
    <property type="evidence" value="ECO:0007669"/>
    <property type="project" value="InterPro"/>
</dbReference>
<dbReference type="Proteomes" id="UP000698800">
    <property type="component" value="Unassembled WGS sequence"/>
</dbReference>
<name>A0A9P8I225_9PEZI</name>
<evidence type="ECO:0000256" key="6">
    <source>
        <dbReference type="SAM" id="MobiDB-lite"/>
    </source>
</evidence>
<sequence length="452" mass="50748">MAELKRKREPGKNGRASKRVAVGAPKPVPVVQVSMIQDMDEWCPVIASTPGLALPKTTCFEPFRRPYINNQVRRKSSTSANSELLLNSSAHPKIDYTGREETAEDRLLKHYVGVYDPAIGELQVMEARKLIIRGALRKEATPDKELEEEEKQTNRALRDELGLAFGTKKTRKAIASLTENAISPSKSTVLRTSSDTNAPLAIDSVATAVLESIAPSVNTMASRDDLQKDIDANKPRPKANLHATSPDEVYSVESLVGHEEMRILSVKEWQDAMAEGDGITSKSRYICKKVQRVGEAGDVKRLKVLRYLQLLLDFFFSLGKGSRDGRKLPPREELKKALGVPDFLVDRVRGKFTNGGLPMTKWHVDNLITHIAAIALIVDGFEVDIYDLKEDLKLETKEITQYFQEIGCKVQLPTEKERERMKLTKAEATLHKLAKLRIPLEFPKTRQIRTKR</sequence>
<keyword evidence="5" id="KW-0539">Nucleus</keyword>
<reference evidence="7" key="1">
    <citation type="submission" date="2021-03" db="EMBL/GenBank/DDBJ databases">
        <title>Comparative genomics and phylogenomic investigation of the class Geoglossomycetes provide insights into ecological specialization and systematics.</title>
        <authorList>
            <person name="Melie T."/>
            <person name="Pirro S."/>
            <person name="Miller A.N."/>
            <person name="Quandt A."/>
        </authorList>
    </citation>
    <scope>NUCLEOTIDE SEQUENCE</scope>
    <source>
        <strain evidence="7">GBOQ0MN5Z8</strain>
    </source>
</reference>
<evidence type="ECO:0000256" key="5">
    <source>
        <dbReference type="ARBA" id="ARBA00023242"/>
    </source>
</evidence>
<evidence type="ECO:0000256" key="2">
    <source>
        <dbReference type="ARBA" id="ARBA00009430"/>
    </source>
</evidence>
<keyword evidence="3" id="KW-0240">DNA-directed RNA polymerase</keyword>
<dbReference type="AlphaFoldDB" id="A0A9P8I225"/>
<dbReference type="GO" id="GO:0000428">
    <property type="term" value="C:DNA-directed RNA polymerase complex"/>
    <property type="evidence" value="ECO:0007669"/>
    <property type="project" value="UniProtKB-KW"/>
</dbReference>
<evidence type="ECO:0000313" key="7">
    <source>
        <dbReference type="EMBL" id="KAH0544411.1"/>
    </source>
</evidence>
<feature type="region of interest" description="Disordered" evidence="6">
    <location>
        <begin position="1"/>
        <end position="21"/>
    </location>
</feature>
<dbReference type="EMBL" id="JAGHQL010000019">
    <property type="protein sequence ID" value="KAH0544411.1"/>
    <property type="molecule type" value="Genomic_DNA"/>
</dbReference>
<evidence type="ECO:0000256" key="4">
    <source>
        <dbReference type="ARBA" id="ARBA00023163"/>
    </source>
</evidence>
<evidence type="ECO:0008006" key="9">
    <source>
        <dbReference type="Google" id="ProtNLM"/>
    </source>
</evidence>
<evidence type="ECO:0000256" key="3">
    <source>
        <dbReference type="ARBA" id="ARBA00022478"/>
    </source>
</evidence>